<proteinExistence type="predicted"/>
<dbReference type="OrthoDB" id="3263296at2759"/>
<protein>
    <submittedName>
        <fullName evidence="2">Uncharacterized protein</fullName>
    </submittedName>
</protein>
<organism evidence="2 3">
    <name type="scientific">Gymnopus androsaceus JB14</name>
    <dbReference type="NCBI Taxonomy" id="1447944"/>
    <lineage>
        <taxon>Eukaryota</taxon>
        <taxon>Fungi</taxon>
        <taxon>Dikarya</taxon>
        <taxon>Basidiomycota</taxon>
        <taxon>Agaricomycotina</taxon>
        <taxon>Agaricomycetes</taxon>
        <taxon>Agaricomycetidae</taxon>
        <taxon>Agaricales</taxon>
        <taxon>Marasmiineae</taxon>
        <taxon>Omphalotaceae</taxon>
        <taxon>Gymnopus</taxon>
    </lineage>
</organism>
<dbReference type="Proteomes" id="UP000799118">
    <property type="component" value="Unassembled WGS sequence"/>
</dbReference>
<feature type="transmembrane region" description="Helical" evidence="1">
    <location>
        <begin position="36"/>
        <end position="58"/>
    </location>
</feature>
<evidence type="ECO:0000313" key="2">
    <source>
        <dbReference type="EMBL" id="KAE9394011.1"/>
    </source>
</evidence>
<gene>
    <name evidence="2" type="ORF">BT96DRAFT_200677</name>
</gene>
<evidence type="ECO:0000256" key="1">
    <source>
        <dbReference type="SAM" id="Phobius"/>
    </source>
</evidence>
<dbReference type="AlphaFoldDB" id="A0A6A4H7H1"/>
<dbReference type="EMBL" id="ML769559">
    <property type="protein sequence ID" value="KAE9394011.1"/>
    <property type="molecule type" value="Genomic_DNA"/>
</dbReference>
<keyword evidence="3" id="KW-1185">Reference proteome</keyword>
<sequence length="213" mass="22352">MSLLPPVVSASSSSAGSAIAASSTATSSSGVSAGSVIGAIAGTIGGILVVAVIVAFIVRRMRSRRMEDEHFDAAQFRRSAALLDDEFGNDNFSARPPTMIARHMAHAPAVPPVTYGNYPSADPYAAGGDPYSATSEQFHTSDPYNQYNAYPAYTQEPVYSLNPGDSFPPSNPIAHSGSTGLLRKWIQLLPTTRTLTGSLLSVILTLRTSSIST</sequence>
<keyword evidence="1" id="KW-0472">Membrane</keyword>
<keyword evidence="1" id="KW-0812">Transmembrane</keyword>
<accession>A0A6A4H7H1</accession>
<evidence type="ECO:0000313" key="3">
    <source>
        <dbReference type="Proteomes" id="UP000799118"/>
    </source>
</evidence>
<keyword evidence="1" id="KW-1133">Transmembrane helix</keyword>
<reference evidence="2" key="1">
    <citation type="journal article" date="2019" name="Environ. Microbiol.">
        <title>Fungal ecological strategies reflected in gene transcription - a case study of two litter decomposers.</title>
        <authorList>
            <person name="Barbi F."/>
            <person name="Kohler A."/>
            <person name="Barry K."/>
            <person name="Baskaran P."/>
            <person name="Daum C."/>
            <person name="Fauchery L."/>
            <person name="Ihrmark K."/>
            <person name="Kuo A."/>
            <person name="LaButti K."/>
            <person name="Lipzen A."/>
            <person name="Morin E."/>
            <person name="Grigoriev I.V."/>
            <person name="Henrissat B."/>
            <person name="Lindahl B."/>
            <person name="Martin F."/>
        </authorList>
    </citation>
    <scope>NUCLEOTIDE SEQUENCE</scope>
    <source>
        <strain evidence="2">JB14</strain>
    </source>
</reference>
<name>A0A6A4H7H1_9AGAR</name>